<name>A0A5C8K8M3_9BACT</name>
<protein>
    <recommendedName>
        <fullName evidence="4">DUF4384 domain-containing protein</fullName>
    </recommendedName>
</protein>
<sequence>MKARILMSIILTVASAMTGEALLAQNRRDRKPERVVAANHRAPKKVVVVRRPVRKVVVRKAHTRYLGMPRWGATVTALPASYITISFGDSQFFYHNGVYYSRRNGVYVVTRPVRGVRVQVLPVGFRAVPIGPRTYYYYYGTYYLKAAKTDEYIVVNAPEGAVVDALPEGYEIKVVDGNEYYFLDGVYYAEVDAPEFDDKIGYQVVTF</sequence>
<evidence type="ECO:0000313" key="3">
    <source>
        <dbReference type="Proteomes" id="UP000321926"/>
    </source>
</evidence>
<evidence type="ECO:0000313" key="2">
    <source>
        <dbReference type="EMBL" id="TXK45700.1"/>
    </source>
</evidence>
<evidence type="ECO:0008006" key="4">
    <source>
        <dbReference type="Google" id="ProtNLM"/>
    </source>
</evidence>
<feature type="signal peptide" evidence="1">
    <location>
        <begin position="1"/>
        <end position="18"/>
    </location>
</feature>
<comment type="caution">
    <text evidence="2">The sequence shown here is derived from an EMBL/GenBank/DDBJ whole genome shotgun (WGS) entry which is preliminary data.</text>
</comment>
<dbReference type="Pfam" id="PF20125">
    <property type="entry name" value="DUF6515"/>
    <property type="match status" value="1"/>
</dbReference>
<dbReference type="AlphaFoldDB" id="A0A5C8K8M3"/>
<accession>A0A5C8K8M3</accession>
<gene>
    <name evidence="2" type="ORF">FVR03_12185</name>
</gene>
<keyword evidence="3" id="KW-1185">Reference proteome</keyword>
<dbReference type="OrthoDB" id="952191at2"/>
<evidence type="ECO:0000256" key="1">
    <source>
        <dbReference type="SAM" id="SignalP"/>
    </source>
</evidence>
<dbReference type="Proteomes" id="UP000321926">
    <property type="component" value="Unassembled WGS sequence"/>
</dbReference>
<feature type="chain" id="PRO_5022707254" description="DUF4384 domain-containing protein" evidence="1">
    <location>
        <begin position="19"/>
        <end position="207"/>
    </location>
</feature>
<keyword evidence="1" id="KW-0732">Signal</keyword>
<dbReference type="RefSeq" id="WP_147922030.1">
    <property type="nucleotide sequence ID" value="NZ_VRTY01000042.1"/>
</dbReference>
<organism evidence="2 3">
    <name type="scientific">Pontibacter qinzhouensis</name>
    <dbReference type="NCBI Taxonomy" id="2603253"/>
    <lineage>
        <taxon>Bacteria</taxon>
        <taxon>Pseudomonadati</taxon>
        <taxon>Bacteroidota</taxon>
        <taxon>Cytophagia</taxon>
        <taxon>Cytophagales</taxon>
        <taxon>Hymenobacteraceae</taxon>
        <taxon>Pontibacter</taxon>
    </lineage>
</organism>
<reference evidence="2 3" key="1">
    <citation type="submission" date="2019-08" db="EMBL/GenBank/DDBJ databases">
        <authorList>
            <person name="Shi S."/>
        </authorList>
    </citation>
    <scope>NUCLEOTIDE SEQUENCE [LARGE SCALE GENOMIC DNA]</scope>
    <source>
        <strain evidence="2 3">GY10130</strain>
    </source>
</reference>
<dbReference type="InterPro" id="IPR045398">
    <property type="entry name" value="DUF6515"/>
</dbReference>
<proteinExistence type="predicted"/>
<dbReference type="EMBL" id="VRTY01000042">
    <property type="protein sequence ID" value="TXK45700.1"/>
    <property type="molecule type" value="Genomic_DNA"/>
</dbReference>